<dbReference type="InterPro" id="IPR029063">
    <property type="entry name" value="SAM-dependent_MTases_sf"/>
</dbReference>
<dbReference type="AlphaFoldDB" id="A0A3B0V1S7"/>
<keyword evidence="3" id="KW-0808">Transferase</keyword>
<accession>A0A3B0V1S7</accession>
<dbReference type="PANTHER" id="PTHR32183">
    <property type="match status" value="1"/>
</dbReference>
<dbReference type="GO" id="GO:0032259">
    <property type="term" value="P:methylation"/>
    <property type="evidence" value="ECO:0007669"/>
    <property type="project" value="UniProtKB-KW"/>
</dbReference>
<evidence type="ECO:0000313" key="5">
    <source>
        <dbReference type="EMBL" id="VAW25916.1"/>
    </source>
</evidence>
<reference evidence="5" key="1">
    <citation type="submission" date="2018-06" db="EMBL/GenBank/DDBJ databases">
        <authorList>
            <person name="Zhirakovskaya E."/>
        </authorList>
    </citation>
    <scope>NUCLEOTIDE SEQUENCE</scope>
</reference>
<dbReference type="PANTHER" id="PTHR32183:SF6">
    <property type="entry name" value="CYSTEINE SULFINATE DESULFINASE_CYSTEINE DESULFURASE AND RELATED ENZYMES"/>
    <property type="match status" value="1"/>
</dbReference>
<evidence type="ECO:0000256" key="1">
    <source>
        <dbReference type="ARBA" id="ARBA00022553"/>
    </source>
</evidence>
<evidence type="ECO:0008006" key="6">
    <source>
        <dbReference type="Google" id="ProtNLM"/>
    </source>
</evidence>
<keyword evidence="4" id="KW-0949">S-adenosyl-L-methionine</keyword>
<gene>
    <name evidence="5" type="ORF">MNBD_BACTEROID06-77</name>
</gene>
<evidence type="ECO:0000256" key="2">
    <source>
        <dbReference type="ARBA" id="ARBA00022603"/>
    </source>
</evidence>
<dbReference type="CDD" id="cd02440">
    <property type="entry name" value="AdoMet_MTases"/>
    <property type="match status" value="1"/>
</dbReference>
<keyword evidence="2" id="KW-0489">Methyltransferase</keyword>
<dbReference type="GO" id="GO:0008757">
    <property type="term" value="F:S-adenosylmethionine-dependent methyltransferase activity"/>
    <property type="evidence" value="ECO:0007669"/>
    <property type="project" value="InterPro"/>
</dbReference>
<proteinExistence type="predicted"/>
<dbReference type="Gene3D" id="3.40.50.150">
    <property type="entry name" value="Vaccinia Virus protein VP39"/>
    <property type="match status" value="1"/>
</dbReference>
<protein>
    <recommendedName>
        <fullName evidence="6">SAM-dependent methyltransferase</fullName>
    </recommendedName>
</protein>
<keyword evidence="1" id="KW-0597">Phosphoprotein</keyword>
<dbReference type="Pfam" id="PF05724">
    <property type="entry name" value="TPMT"/>
    <property type="match status" value="1"/>
</dbReference>
<evidence type="ECO:0000256" key="4">
    <source>
        <dbReference type="ARBA" id="ARBA00022691"/>
    </source>
</evidence>
<name>A0A3B0V1S7_9ZZZZ</name>
<dbReference type="SUPFAM" id="SSF53335">
    <property type="entry name" value="S-adenosyl-L-methionine-dependent methyltransferases"/>
    <property type="match status" value="1"/>
</dbReference>
<sequence length="198" mass="22700">MIELNKDYWSSKYIESNIGWDVGKITTPLKTYFDQLTDKTIRILVPGCGNGYEAEYLHNLGFDVTVVDLSEYPLANLKERCPSFSSKNLIQGDFFTFDGLFDLIIEQTFFSALNPNLRDSYVKQMHNLLAPGGKLVGLLFNIDLFEDHPPFGGNLELYKPIFQPYFSFNVFKEAYNSIEPRKGNELFLSLVKKPEVNI</sequence>
<dbReference type="EMBL" id="UOES01000037">
    <property type="protein sequence ID" value="VAW25916.1"/>
    <property type="molecule type" value="Genomic_DNA"/>
</dbReference>
<dbReference type="PROSITE" id="PS51585">
    <property type="entry name" value="SAM_MT_TPMT"/>
    <property type="match status" value="1"/>
</dbReference>
<evidence type="ECO:0000256" key="3">
    <source>
        <dbReference type="ARBA" id="ARBA00022679"/>
    </source>
</evidence>
<organism evidence="5">
    <name type="scientific">hydrothermal vent metagenome</name>
    <dbReference type="NCBI Taxonomy" id="652676"/>
    <lineage>
        <taxon>unclassified sequences</taxon>
        <taxon>metagenomes</taxon>
        <taxon>ecological metagenomes</taxon>
    </lineage>
</organism>
<dbReference type="InterPro" id="IPR008854">
    <property type="entry name" value="TPMT"/>
</dbReference>